<dbReference type="EMBL" id="JAGSOV010000023">
    <property type="protein sequence ID" value="MCO1655538.1"/>
    <property type="molecule type" value="Genomic_DNA"/>
</dbReference>
<dbReference type="InterPro" id="IPR009061">
    <property type="entry name" value="DNA-bd_dom_put_sf"/>
</dbReference>
<comment type="caution">
    <text evidence="2">The sequence shown here is derived from an EMBL/GenBank/DDBJ whole genome shotgun (WGS) entry which is preliminary data.</text>
</comment>
<dbReference type="Proteomes" id="UP001165283">
    <property type="component" value="Unassembled WGS sequence"/>
</dbReference>
<evidence type="ECO:0000313" key="2">
    <source>
        <dbReference type="EMBL" id="MCO1655538.1"/>
    </source>
</evidence>
<evidence type="ECO:0000259" key="1">
    <source>
        <dbReference type="Pfam" id="PF12728"/>
    </source>
</evidence>
<dbReference type="InterPro" id="IPR041657">
    <property type="entry name" value="HTH_17"/>
</dbReference>
<feature type="domain" description="Helix-turn-helix" evidence="1">
    <location>
        <begin position="7"/>
        <end position="53"/>
    </location>
</feature>
<sequence>MPRPTPLMTTSEAARALGIHPKTLSKYVSDGKLRPTLRLPSGHMRWDLEALKAQLRDMDDPDD</sequence>
<keyword evidence="3" id="KW-1185">Reference proteome</keyword>
<dbReference type="RefSeq" id="WP_252437404.1">
    <property type="nucleotide sequence ID" value="NZ_JAGSOV010000023.1"/>
</dbReference>
<dbReference type="Pfam" id="PF12728">
    <property type="entry name" value="HTH_17"/>
    <property type="match status" value="1"/>
</dbReference>
<reference evidence="2" key="1">
    <citation type="submission" date="2021-04" db="EMBL/GenBank/DDBJ databases">
        <title>Pseudonocardia sp. nov., isolated from sandy soil of mangrove forest.</title>
        <authorList>
            <person name="Zan Z."/>
            <person name="Huang R."/>
            <person name="Liu W."/>
        </authorList>
    </citation>
    <scope>NUCLEOTIDE SEQUENCE</scope>
    <source>
        <strain evidence="2">S2-4</strain>
    </source>
</reference>
<gene>
    <name evidence="2" type="ORF">KDL28_10780</name>
</gene>
<accession>A0ABT0ZXS1</accession>
<evidence type="ECO:0000313" key="3">
    <source>
        <dbReference type="Proteomes" id="UP001165283"/>
    </source>
</evidence>
<protein>
    <submittedName>
        <fullName evidence="2">Helix-turn-helix domain-containing protein</fullName>
    </submittedName>
</protein>
<dbReference type="Gene3D" id="1.10.1660.10">
    <property type="match status" value="1"/>
</dbReference>
<organism evidence="2 3">
    <name type="scientific">Pseudonocardia humida</name>
    <dbReference type="NCBI Taxonomy" id="2800819"/>
    <lineage>
        <taxon>Bacteria</taxon>
        <taxon>Bacillati</taxon>
        <taxon>Actinomycetota</taxon>
        <taxon>Actinomycetes</taxon>
        <taxon>Pseudonocardiales</taxon>
        <taxon>Pseudonocardiaceae</taxon>
        <taxon>Pseudonocardia</taxon>
    </lineage>
</organism>
<proteinExistence type="predicted"/>
<name>A0ABT0ZXS1_9PSEU</name>
<dbReference type="SUPFAM" id="SSF46955">
    <property type="entry name" value="Putative DNA-binding domain"/>
    <property type="match status" value="1"/>
</dbReference>